<feature type="region of interest" description="Disordered" evidence="1">
    <location>
        <begin position="41"/>
        <end position="67"/>
    </location>
</feature>
<keyword evidence="3" id="KW-1185">Reference proteome</keyword>
<evidence type="ECO:0000313" key="3">
    <source>
        <dbReference type="Proteomes" id="UP001444071"/>
    </source>
</evidence>
<dbReference type="Proteomes" id="UP001444071">
    <property type="component" value="Unassembled WGS sequence"/>
</dbReference>
<proteinExistence type="predicted"/>
<feature type="compositionally biased region" description="Pro residues" evidence="1">
    <location>
        <begin position="56"/>
        <end position="67"/>
    </location>
</feature>
<organism evidence="2 3">
    <name type="scientific">Xenotaenia resolanae</name>
    <dbReference type="NCBI Taxonomy" id="208358"/>
    <lineage>
        <taxon>Eukaryota</taxon>
        <taxon>Metazoa</taxon>
        <taxon>Chordata</taxon>
        <taxon>Craniata</taxon>
        <taxon>Vertebrata</taxon>
        <taxon>Euteleostomi</taxon>
        <taxon>Actinopterygii</taxon>
        <taxon>Neopterygii</taxon>
        <taxon>Teleostei</taxon>
        <taxon>Neoteleostei</taxon>
        <taxon>Acanthomorphata</taxon>
        <taxon>Ovalentaria</taxon>
        <taxon>Atherinomorphae</taxon>
        <taxon>Cyprinodontiformes</taxon>
        <taxon>Goodeidae</taxon>
        <taxon>Xenotaenia</taxon>
    </lineage>
</organism>
<gene>
    <name evidence="2" type="ORF">XENORESO_012313</name>
</gene>
<evidence type="ECO:0000256" key="1">
    <source>
        <dbReference type="SAM" id="MobiDB-lite"/>
    </source>
</evidence>
<reference evidence="2 3" key="1">
    <citation type="submission" date="2021-06" db="EMBL/GenBank/DDBJ databases">
        <authorList>
            <person name="Palmer J.M."/>
        </authorList>
    </citation>
    <scope>NUCLEOTIDE SEQUENCE [LARGE SCALE GENOMIC DNA]</scope>
    <source>
        <strain evidence="2 3">XR_2019</strain>
        <tissue evidence="2">Muscle</tissue>
    </source>
</reference>
<accession>A0ABV0VRZ5</accession>
<comment type="caution">
    <text evidence="2">The sequence shown here is derived from an EMBL/GenBank/DDBJ whole genome shotgun (WGS) entry which is preliminary data.</text>
</comment>
<name>A0ABV0VRZ5_9TELE</name>
<protein>
    <submittedName>
        <fullName evidence="2">Uncharacterized protein</fullName>
    </submittedName>
</protein>
<dbReference type="EMBL" id="JAHRIM010003817">
    <property type="protein sequence ID" value="MEQ2259463.1"/>
    <property type="molecule type" value="Genomic_DNA"/>
</dbReference>
<evidence type="ECO:0000313" key="2">
    <source>
        <dbReference type="EMBL" id="MEQ2259463.1"/>
    </source>
</evidence>
<sequence length="117" mass="13071">MERISPKNVESSFLLKRTIFTQKLRGCSRLTQTYTSLCRPGLQDGAERRRGSSLLPPEPPPPLPLLPPEAHPAWLSSSCRCLHILTALWVEGDTCWIRRGTTKLGSRSTCSILVVED</sequence>